<dbReference type="AlphaFoldDB" id="A0AAV5LL54"/>
<feature type="domain" description="Gnk2-homologous" evidence="3">
    <location>
        <begin position="1"/>
        <end position="83"/>
    </location>
</feature>
<name>A0AAV5LL54_9ROSI</name>
<evidence type="ECO:0000313" key="4">
    <source>
        <dbReference type="EMBL" id="GKV37357.1"/>
    </source>
</evidence>
<sequence length="249" mass="27487">MQKLSIKAENIQSQQWTQSQQEFTIKINCNNLGFYRWMGDQREDNCRSCLNETVVELQQQCPSYKEAIGWSECCTARCSNQQLYGSMKGSPFAIISHVNNTSHVDGFNQALSSLLTNLSSRAAAEGSLRKYAVDKVMGPGSPLTATGRSDACRVLQPSCNLRYETDVFFAAIDDIPQPSPLPSSPQRTGAADGLITAESLQYDLATVRAATKNFCEENKLEQGGFGAFYKGKLPHGQDIYSRKKAIQGF</sequence>
<evidence type="ECO:0000256" key="2">
    <source>
        <dbReference type="ARBA" id="ARBA00022737"/>
    </source>
</evidence>
<comment type="caution">
    <text evidence="4">The sequence shown here is derived from an EMBL/GenBank/DDBJ whole genome shotgun (WGS) entry which is preliminary data.</text>
</comment>
<dbReference type="Gene3D" id="3.30.200.20">
    <property type="entry name" value="Phosphorylase Kinase, domain 1"/>
    <property type="match status" value="1"/>
</dbReference>
<keyword evidence="2" id="KW-0677">Repeat</keyword>
<dbReference type="EMBL" id="BPVZ01000122">
    <property type="protein sequence ID" value="GKV37357.1"/>
    <property type="molecule type" value="Genomic_DNA"/>
</dbReference>
<organism evidence="4 5">
    <name type="scientific">Rubroshorea leprosula</name>
    <dbReference type="NCBI Taxonomy" id="152421"/>
    <lineage>
        <taxon>Eukaryota</taxon>
        <taxon>Viridiplantae</taxon>
        <taxon>Streptophyta</taxon>
        <taxon>Embryophyta</taxon>
        <taxon>Tracheophyta</taxon>
        <taxon>Spermatophyta</taxon>
        <taxon>Magnoliopsida</taxon>
        <taxon>eudicotyledons</taxon>
        <taxon>Gunneridae</taxon>
        <taxon>Pentapetalae</taxon>
        <taxon>rosids</taxon>
        <taxon>malvids</taxon>
        <taxon>Malvales</taxon>
        <taxon>Dipterocarpaceae</taxon>
        <taxon>Rubroshorea</taxon>
    </lineage>
</organism>
<accession>A0AAV5LL54</accession>
<dbReference type="InterPro" id="IPR038408">
    <property type="entry name" value="GNK2_sf"/>
</dbReference>
<dbReference type="PANTHER" id="PTHR32099">
    <property type="entry name" value="CYSTEINE-RICH REPEAT SECRETORY PROTEIN"/>
    <property type="match status" value="1"/>
</dbReference>
<evidence type="ECO:0000259" key="3">
    <source>
        <dbReference type="PROSITE" id="PS51473"/>
    </source>
</evidence>
<dbReference type="Gene3D" id="3.30.430.20">
    <property type="entry name" value="Gnk2 domain, C-X8-C-X2-C motif"/>
    <property type="match status" value="1"/>
</dbReference>
<evidence type="ECO:0000313" key="5">
    <source>
        <dbReference type="Proteomes" id="UP001054252"/>
    </source>
</evidence>
<dbReference type="PROSITE" id="PS51473">
    <property type="entry name" value="GNK2"/>
    <property type="match status" value="1"/>
</dbReference>
<gene>
    <name evidence="4" type="ORF">SLEP1_g45399</name>
</gene>
<dbReference type="PANTHER" id="PTHR32099:SF51">
    <property type="entry name" value="CYSTEINE-RICH RECEPTOR-LIKE PROTEIN KINASE 25 ISOFORM X1"/>
    <property type="match status" value="1"/>
</dbReference>
<keyword evidence="5" id="KW-1185">Reference proteome</keyword>
<dbReference type="Proteomes" id="UP001054252">
    <property type="component" value="Unassembled WGS sequence"/>
</dbReference>
<keyword evidence="1" id="KW-0732">Signal</keyword>
<dbReference type="InterPro" id="IPR002902">
    <property type="entry name" value="GNK2"/>
</dbReference>
<protein>
    <recommendedName>
        <fullName evidence="3">Gnk2-homologous domain-containing protein</fullName>
    </recommendedName>
</protein>
<evidence type="ECO:0000256" key="1">
    <source>
        <dbReference type="ARBA" id="ARBA00022729"/>
    </source>
</evidence>
<proteinExistence type="predicted"/>
<reference evidence="4 5" key="1">
    <citation type="journal article" date="2021" name="Commun. Biol.">
        <title>The genome of Shorea leprosula (Dipterocarpaceae) highlights the ecological relevance of drought in aseasonal tropical rainforests.</title>
        <authorList>
            <person name="Ng K.K.S."/>
            <person name="Kobayashi M.J."/>
            <person name="Fawcett J.A."/>
            <person name="Hatakeyama M."/>
            <person name="Paape T."/>
            <person name="Ng C.H."/>
            <person name="Ang C.C."/>
            <person name="Tnah L.H."/>
            <person name="Lee C.T."/>
            <person name="Nishiyama T."/>
            <person name="Sese J."/>
            <person name="O'Brien M.J."/>
            <person name="Copetti D."/>
            <person name="Mohd Noor M.I."/>
            <person name="Ong R.C."/>
            <person name="Putra M."/>
            <person name="Sireger I.Z."/>
            <person name="Indrioko S."/>
            <person name="Kosugi Y."/>
            <person name="Izuno A."/>
            <person name="Isagi Y."/>
            <person name="Lee S.L."/>
            <person name="Shimizu K.K."/>
        </authorList>
    </citation>
    <scope>NUCLEOTIDE SEQUENCE [LARGE SCALE GENOMIC DNA]</scope>
    <source>
        <strain evidence="4">214</strain>
    </source>
</reference>